<comment type="function">
    <text evidence="11">Cysteine protease that plays a key role in autophagy by mediating both proteolytic activation and delipidation of ATG8 family proteins.</text>
</comment>
<evidence type="ECO:0000256" key="11">
    <source>
        <dbReference type="RuleBase" id="RU363115"/>
    </source>
</evidence>
<keyword evidence="5 11" id="KW-0645">Protease</keyword>
<dbReference type="PANTHER" id="PTHR22624">
    <property type="entry name" value="CYSTEINE PROTEASE ATG4"/>
    <property type="match status" value="1"/>
</dbReference>
<evidence type="ECO:0000256" key="9">
    <source>
        <dbReference type="ARBA" id="ARBA00023006"/>
    </source>
</evidence>
<keyword evidence="7" id="KW-0788">Thiol protease</keyword>
<dbReference type="GO" id="GO:0005737">
    <property type="term" value="C:cytoplasm"/>
    <property type="evidence" value="ECO:0007669"/>
    <property type="project" value="UniProtKB-SubCell"/>
</dbReference>
<proteinExistence type="inferred from homology"/>
<sequence length="560" mass="62932">MSSSLNSSGPCKYPPELSDTCSRDNEVAIRFQRTNFSPSDHVRTILNQLRFGWSIQIWPSFRRNSYVVFLGRRYSTKCDDTLCSTSASVDGDLSTFADDFASRIWFTYRENFSPIGSNVSDEVVSNGNPMLSGCNAARNFACQTQLADASQSKFPPETSRPLTDSESRPLFNVSPLANELSTHNFIHRNSEKRERSPRKLSDFTDILETAEPNGIGESTGTSKLRHRDHIPLSVQTSDCGWGCMIRSGQMLLAQALTTHFLGRNWRLFRRKKLIATAEDCVHRDLIRWFHDCWSPAAPFSLHRLVRLSGQQPGMWFGPGSMCAALVKTMAGAMDQFDVLSQIHVYYARDRVIYRREILELARGHPVTRKLNRFHFTDHTGNYVSRSNVNQPDILPDALTTTGKLEDSSSSAVQYSTQNAVILLIPLMLGTSKHIDRSFITMICELFADPCCIGLIGGRPKHSVYVAGSVARELVYLDPHYTQPVVSDISRVDFCVKSWHCTVPKTMDAAKLDPSCAVGFYCRSRCELSDLLERLPQLLQARSVCTKSLIEIVDEEVNEAV</sequence>
<protein>
    <recommendedName>
        <fullName evidence="11">Cysteine protease</fullName>
        <ecNumber evidence="11">3.4.22.-</ecNumber>
    </recommendedName>
</protein>
<evidence type="ECO:0000256" key="1">
    <source>
        <dbReference type="ARBA" id="ARBA00004496"/>
    </source>
</evidence>
<keyword evidence="6 11" id="KW-0378">Hydrolase</keyword>
<keyword evidence="4 11" id="KW-0963">Cytoplasm</keyword>
<evidence type="ECO:0000256" key="7">
    <source>
        <dbReference type="ARBA" id="ARBA00022807"/>
    </source>
</evidence>
<evidence type="ECO:0000256" key="3">
    <source>
        <dbReference type="ARBA" id="ARBA00022448"/>
    </source>
</evidence>
<evidence type="ECO:0000259" key="13">
    <source>
        <dbReference type="Pfam" id="PF03416"/>
    </source>
</evidence>
<dbReference type="GO" id="GO:0015031">
    <property type="term" value="P:protein transport"/>
    <property type="evidence" value="ECO:0007669"/>
    <property type="project" value="UniProtKB-KW"/>
</dbReference>
<keyword evidence="15" id="KW-1185">Reference proteome</keyword>
<comment type="caution">
    <text evidence="14">The sequence shown here is derived from an EMBL/GenBank/DDBJ whole genome shotgun (WGS) entry which is preliminary data.</text>
</comment>
<evidence type="ECO:0000256" key="6">
    <source>
        <dbReference type="ARBA" id="ARBA00022801"/>
    </source>
</evidence>
<comment type="similarity">
    <text evidence="2 11">Belongs to the peptidase C54 family.</text>
</comment>
<keyword evidence="3" id="KW-0813">Transport</keyword>
<dbReference type="GO" id="GO:0016485">
    <property type="term" value="P:protein processing"/>
    <property type="evidence" value="ECO:0007669"/>
    <property type="project" value="TreeGrafter"/>
</dbReference>
<dbReference type="GO" id="GO:0000423">
    <property type="term" value="P:mitophagy"/>
    <property type="evidence" value="ECO:0007669"/>
    <property type="project" value="TreeGrafter"/>
</dbReference>
<dbReference type="OrthoDB" id="2960936at2759"/>
<dbReference type="GO" id="GO:0019786">
    <property type="term" value="F:protein-phosphatidylethanolamide deconjugating activity"/>
    <property type="evidence" value="ECO:0007669"/>
    <property type="project" value="InterPro"/>
</dbReference>
<comment type="subcellular location">
    <subcellularLocation>
        <location evidence="1 11">Cytoplasm</location>
    </subcellularLocation>
</comment>
<reference evidence="14" key="1">
    <citation type="submission" date="2019-05" db="EMBL/GenBank/DDBJ databases">
        <title>Annotation for the trematode Paragonimus heterotremus.</title>
        <authorList>
            <person name="Choi Y.-J."/>
        </authorList>
    </citation>
    <scope>NUCLEOTIDE SEQUENCE</scope>
    <source>
        <strain evidence="14">LC</strain>
    </source>
</reference>
<feature type="region of interest" description="Disordered" evidence="12">
    <location>
        <begin position="148"/>
        <end position="168"/>
    </location>
</feature>
<evidence type="ECO:0000313" key="15">
    <source>
        <dbReference type="Proteomes" id="UP000748531"/>
    </source>
</evidence>
<feature type="domain" description="Peptidase C54 catalytic" evidence="13">
    <location>
        <begin position="95"/>
        <end position="532"/>
    </location>
</feature>
<dbReference type="EMBL" id="LUCH01000570">
    <property type="protein sequence ID" value="KAF5404816.1"/>
    <property type="molecule type" value="Genomic_DNA"/>
</dbReference>
<dbReference type="EC" id="3.4.22.-" evidence="11"/>
<dbReference type="GO" id="GO:0004197">
    <property type="term" value="F:cysteine-type endopeptidase activity"/>
    <property type="evidence" value="ECO:0007669"/>
    <property type="project" value="TreeGrafter"/>
</dbReference>
<dbReference type="GO" id="GO:0035973">
    <property type="term" value="P:aggrephagy"/>
    <property type="evidence" value="ECO:0007669"/>
    <property type="project" value="TreeGrafter"/>
</dbReference>
<dbReference type="AlphaFoldDB" id="A0A8J4T313"/>
<evidence type="ECO:0000256" key="4">
    <source>
        <dbReference type="ARBA" id="ARBA00022490"/>
    </source>
</evidence>
<evidence type="ECO:0000256" key="2">
    <source>
        <dbReference type="ARBA" id="ARBA00010958"/>
    </source>
</evidence>
<dbReference type="Proteomes" id="UP000748531">
    <property type="component" value="Unassembled WGS sequence"/>
</dbReference>
<evidence type="ECO:0000256" key="12">
    <source>
        <dbReference type="SAM" id="MobiDB-lite"/>
    </source>
</evidence>
<evidence type="ECO:0000313" key="14">
    <source>
        <dbReference type="EMBL" id="KAF5404816.1"/>
    </source>
</evidence>
<name>A0A8J4T313_9TREM</name>
<dbReference type="InterPro" id="IPR038765">
    <property type="entry name" value="Papain-like_cys_pep_sf"/>
</dbReference>
<evidence type="ECO:0000256" key="5">
    <source>
        <dbReference type="ARBA" id="ARBA00022670"/>
    </source>
</evidence>
<evidence type="ECO:0000256" key="10">
    <source>
        <dbReference type="ARBA" id="ARBA00029362"/>
    </source>
</evidence>
<evidence type="ECO:0000256" key="8">
    <source>
        <dbReference type="ARBA" id="ARBA00022927"/>
    </source>
</evidence>
<dbReference type="PANTHER" id="PTHR22624:SF52">
    <property type="entry name" value="CYSTEINE PROTEASE"/>
    <property type="match status" value="1"/>
</dbReference>
<organism evidence="14 15">
    <name type="scientific">Paragonimus heterotremus</name>
    <dbReference type="NCBI Taxonomy" id="100268"/>
    <lineage>
        <taxon>Eukaryota</taxon>
        <taxon>Metazoa</taxon>
        <taxon>Spiralia</taxon>
        <taxon>Lophotrochozoa</taxon>
        <taxon>Platyhelminthes</taxon>
        <taxon>Trematoda</taxon>
        <taxon>Digenea</taxon>
        <taxon>Plagiorchiida</taxon>
        <taxon>Troglotremata</taxon>
        <taxon>Troglotrematidae</taxon>
        <taxon>Paragonimus</taxon>
    </lineage>
</organism>
<comment type="catalytic activity">
    <reaction evidence="10">
        <text>[protein]-C-terminal L-amino acid-glycyl-phosphatidylethanolamide + H2O = [protein]-C-terminal L-amino acid-glycine + a 1,2-diacyl-sn-glycero-3-phosphoethanolamine</text>
        <dbReference type="Rhea" id="RHEA:67548"/>
        <dbReference type="Rhea" id="RHEA-COMP:17323"/>
        <dbReference type="Rhea" id="RHEA-COMP:17324"/>
        <dbReference type="ChEBI" id="CHEBI:15377"/>
        <dbReference type="ChEBI" id="CHEBI:64612"/>
        <dbReference type="ChEBI" id="CHEBI:172940"/>
        <dbReference type="ChEBI" id="CHEBI:172941"/>
    </reaction>
    <physiologicalReaction direction="left-to-right" evidence="10">
        <dbReference type="Rhea" id="RHEA:67549"/>
    </physiologicalReaction>
</comment>
<dbReference type="InterPro" id="IPR005078">
    <property type="entry name" value="Peptidase_C54"/>
</dbReference>
<dbReference type="GO" id="GO:0034727">
    <property type="term" value="P:piecemeal microautophagy of the nucleus"/>
    <property type="evidence" value="ECO:0007669"/>
    <property type="project" value="TreeGrafter"/>
</dbReference>
<keyword evidence="8 11" id="KW-0653">Protein transport</keyword>
<accession>A0A8J4T313</accession>
<dbReference type="SUPFAM" id="SSF54001">
    <property type="entry name" value="Cysteine proteinases"/>
    <property type="match status" value="1"/>
</dbReference>
<dbReference type="InterPro" id="IPR046792">
    <property type="entry name" value="Peptidase_C54_cat"/>
</dbReference>
<dbReference type="GO" id="GO:0000045">
    <property type="term" value="P:autophagosome assembly"/>
    <property type="evidence" value="ECO:0007669"/>
    <property type="project" value="TreeGrafter"/>
</dbReference>
<gene>
    <name evidence="14" type="ORF">PHET_01616</name>
</gene>
<keyword evidence="9 11" id="KW-0072">Autophagy</keyword>
<dbReference type="Pfam" id="PF03416">
    <property type="entry name" value="Peptidase_C54"/>
    <property type="match status" value="1"/>
</dbReference>